<name>I3SP96_MEDTR</name>
<protein>
    <submittedName>
        <fullName evidence="1">Uncharacterized protein</fullName>
    </submittedName>
</protein>
<sequence length="35" mass="3826">MFSGAPTPSGNWVLRMGESFLGQKRGSYGHVYGNH</sequence>
<dbReference type="EMBL" id="BT142294">
    <property type="protein sequence ID" value="AFK42088.1"/>
    <property type="molecule type" value="mRNA"/>
</dbReference>
<evidence type="ECO:0000313" key="1">
    <source>
        <dbReference type="EMBL" id="AFK42088.1"/>
    </source>
</evidence>
<proteinExistence type="evidence at transcript level"/>
<reference evidence="1" key="1">
    <citation type="submission" date="2012-05" db="EMBL/GenBank/DDBJ databases">
        <authorList>
            <person name="Krishnakumar V."/>
            <person name="Cheung F."/>
            <person name="Xiao Y."/>
            <person name="Chan A."/>
            <person name="Moskal W.A."/>
            <person name="Town C.D."/>
        </authorList>
    </citation>
    <scope>NUCLEOTIDE SEQUENCE</scope>
</reference>
<accession>I3SP96</accession>
<dbReference type="AlphaFoldDB" id="I3SP96"/>
<organism evidence="1">
    <name type="scientific">Medicago truncatula</name>
    <name type="common">Barrel medic</name>
    <name type="synonym">Medicago tribuloides</name>
    <dbReference type="NCBI Taxonomy" id="3880"/>
    <lineage>
        <taxon>Eukaryota</taxon>
        <taxon>Viridiplantae</taxon>
        <taxon>Streptophyta</taxon>
        <taxon>Embryophyta</taxon>
        <taxon>Tracheophyta</taxon>
        <taxon>Spermatophyta</taxon>
        <taxon>Magnoliopsida</taxon>
        <taxon>eudicotyledons</taxon>
        <taxon>Gunneridae</taxon>
        <taxon>Pentapetalae</taxon>
        <taxon>rosids</taxon>
        <taxon>fabids</taxon>
        <taxon>Fabales</taxon>
        <taxon>Fabaceae</taxon>
        <taxon>Papilionoideae</taxon>
        <taxon>50 kb inversion clade</taxon>
        <taxon>NPAAA clade</taxon>
        <taxon>Hologalegina</taxon>
        <taxon>IRL clade</taxon>
        <taxon>Trifolieae</taxon>
        <taxon>Medicago</taxon>
    </lineage>
</organism>